<gene>
    <name evidence="2" type="ORF">FMUND_1253</name>
</gene>
<dbReference type="Proteomes" id="UP000544331">
    <property type="component" value="Unassembled WGS sequence"/>
</dbReference>
<protein>
    <submittedName>
        <fullName evidence="2">Reverse transcriptase</fullName>
    </submittedName>
</protein>
<dbReference type="EMBL" id="JAAOAN010000048">
    <property type="protein sequence ID" value="KAF5724076.1"/>
    <property type="molecule type" value="Genomic_DNA"/>
</dbReference>
<feature type="domain" description="RNase H type-1" evidence="1">
    <location>
        <begin position="126"/>
        <end position="274"/>
    </location>
</feature>
<dbReference type="CDD" id="cd09276">
    <property type="entry name" value="Rnase_HI_RT_non_LTR"/>
    <property type="match status" value="1"/>
</dbReference>
<dbReference type="GO" id="GO:0003676">
    <property type="term" value="F:nucleic acid binding"/>
    <property type="evidence" value="ECO:0007669"/>
    <property type="project" value="InterPro"/>
</dbReference>
<dbReference type="InterPro" id="IPR036397">
    <property type="entry name" value="RNaseH_sf"/>
</dbReference>
<dbReference type="OrthoDB" id="3548481at2759"/>
<dbReference type="SUPFAM" id="SSF53098">
    <property type="entry name" value="Ribonuclease H-like"/>
    <property type="match status" value="1"/>
</dbReference>
<dbReference type="PROSITE" id="PS50879">
    <property type="entry name" value="RNASE_H_1"/>
    <property type="match status" value="1"/>
</dbReference>
<evidence type="ECO:0000313" key="2">
    <source>
        <dbReference type="EMBL" id="KAF5724076.1"/>
    </source>
</evidence>
<dbReference type="AlphaFoldDB" id="A0A8H6DNS9"/>
<dbReference type="Gene3D" id="3.30.420.10">
    <property type="entry name" value="Ribonuclease H-like superfamily/Ribonuclease H"/>
    <property type="match status" value="1"/>
</dbReference>
<keyword evidence="2" id="KW-0548">Nucleotidyltransferase</keyword>
<dbReference type="GO" id="GO:0004523">
    <property type="term" value="F:RNA-DNA hybrid ribonuclease activity"/>
    <property type="evidence" value="ECO:0007669"/>
    <property type="project" value="InterPro"/>
</dbReference>
<dbReference type="InterPro" id="IPR002156">
    <property type="entry name" value="RNaseH_domain"/>
</dbReference>
<keyword evidence="2" id="KW-0808">Transferase</keyword>
<organism evidence="2 3">
    <name type="scientific">Fusarium mundagurra</name>
    <dbReference type="NCBI Taxonomy" id="1567541"/>
    <lineage>
        <taxon>Eukaryota</taxon>
        <taxon>Fungi</taxon>
        <taxon>Dikarya</taxon>
        <taxon>Ascomycota</taxon>
        <taxon>Pezizomycotina</taxon>
        <taxon>Sordariomycetes</taxon>
        <taxon>Hypocreomycetidae</taxon>
        <taxon>Hypocreales</taxon>
        <taxon>Nectriaceae</taxon>
        <taxon>Fusarium</taxon>
        <taxon>Fusarium fujikuroi species complex</taxon>
    </lineage>
</organism>
<evidence type="ECO:0000313" key="3">
    <source>
        <dbReference type="Proteomes" id="UP000544331"/>
    </source>
</evidence>
<name>A0A8H6DNS9_9HYPO</name>
<dbReference type="GO" id="GO:0003964">
    <property type="term" value="F:RNA-directed DNA polymerase activity"/>
    <property type="evidence" value="ECO:0007669"/>
    <property type="project" value="UniProtKB-KW"/>
</dbReference>
<reference evidence="2 3" key="1">
    <citation type="submission" date="2020-05" db="EMBL/GenBank/DDBJ databases">
        <title>Identification and distribution of gene clusters putatively required for synthesis of sphingolipid metabolism inhibitors in phylogenetically diverse species of the filamentous fungus Fusarium.</title>
        <authorList>
            <person name="Kim H.-S."/>
            <person name="Busman M."/>
            <person name="Brown D.W."/>
            <person name="Divon H."/>
            <person name="Uhlig S."/>
            <person name="Proctor R.H."/>
        </authorList>
    </citation>
    <scope>NUCLEOTIDE SEQUENCE [LARGE SCALE GENOMIC DNA]</scope>
    <source>
        <strain evidence="2 3">NRRL 66235</strain>
    </source>
</reference>
<comment type="caution">
    <text evidence="2">The sequence shown here is derived from an EMBL/GenBank/DDBJ whole genome shotgun (WGS) entry which is preliminary data.</text>
</comment>
<accession>A0A8H6DNS9</accession>
<proteinExistence type="predicted"/>
<dbReference type="InterPro" id="IPR012337">
    <property type="entry name" value="RNaseH-like_sf"/>
</dbReference>
<evidence type="ECO:0000259" key="1">
    <source>
        <dbReference type="PROSITE" id="PS50879"/>
    </source>
</evidence>
<keyword evidence="3" id="KW-1185">Reference proteome</keyword>
<dbReference type="Pfam" id="PF00075">
    <property type="entry name" value="RNase_H"/>
    <property type="match status" value="1"/>
</dbReference>
<keyword evidence="2" id="KW-0695">RNA-directed DNA polymerase</keyword>
<sequence>MPELLEEAPRPLFGFAEDYFSDNIADEDTSARDSAKYWKNQQKRATAAKKAVKKEKMKAMEEERRTKRLLRKSFRRDCKQFRKKERQGRQEATVPPLEEIDTERFAGSTVLLKSRCQATDAWQDKSLDVLTLWTDGSINTFDGGAAVVFMDKSLGWEKAIPKEIGWQVKGHHGRTGDVELMAIAGALEAAISIVSQQSNSHLRRVAIFSDSGAEAIPRCSEIRHFPIPPLDSLVRRRSHELVRLGVALSLIWVPGHSGIEGNHRAHNIAHRMAKLDRQDLCQGIVSIPRSMDDIVDFGFHHESVTPAKVNAWRWFIGIITGALGALGNGWMGKRKLDYAYGYVVSP</sequence>